<dbReference type="EMBL" id="AE015928">
    <property type="protein sequence ID" value="AAO75128.1"/>
    <property type="molecule type" value="Genomic_DNA"/>
</dbReference>
<dbReference type="STRING" id="226186.BT_0021"/>
<protein>
    <submittedName>
        <fullName evidence="1">Uncharacterized protein</fullName>
    </submittedName>
</protein>
<gene>
    <name evidence="1" type="ordered locus">BT_0021</name>
</gene>
<dbReference type="KEGG" id="bth:BT_0021"/>
<reference evidence="1 2" key="2">
    <citation type="journal article" date="2009" name="Proc. Natl. Acad. Sci. U.S.A.">
        <title>Characterizing a model human gut microbiota composed of members of its two dominant bacterial phyla.</title>
        <authorList>
            <person name="Mahowald M.A."/>
            <person name="Rey F.E."/>
            <person name="Seedorf H."/>
            <person name="Turnbaugh P.J."/>
            <person name="Fulton R.S."/>
            <person name="Wollam A."/>
            <person name="Shah N."/>
            <person name="Wang C."/>
            <person name="Magrini V."/>
            <person name="Wilson R.K."/>
            <person name="Cantarel B.L."/>
            <person name="Coutinho P.M."/>
            <person name="Henrissat B."/>
            <person name="Crock L.W."/>
            <person name="Russell A."/>
            <person name="Verberkmoes N.C."/>
            <person name="Hettich R.L."/>
            <person name="Gordon J.I."/>
        </authorList>
    </citation>
    <scope>NUCLEOTIDE SEQUENCE [LARGE SCALE GENOMIC DNA]</scope>
    <source>
        <strain evidence="2">ATCC 29148 / DSM 2079 / JCM 5827 / CCUG 10774 / NCTC 10582 / VPI-5482 / E50</strain>
    </source>
</reference>
<evidence type="ECO:0000313" key="2">
    <source>
        <dbReference type="Proteomes" id="UP000001414"/>
    </source>
</evidence>
<dbReference type="PaxDb" id="226186-BT_0021"/>
<sequence length="222" mass="25420">MFRARQTSWVSSHFSLLTVPNFFLTASTCTDKSLTCCFNRKYALFSITINSITNLIYDFTIYKANKSTFQHPTKLPKSKSPVGAHCHSSKYKILRSDLKYFHTTIPLPIFAQTKTLIISIIKGNACYLHPCSNEHSTPHQFSVILHLYTFAFLHNRLFLYVRFLPCLRKMLLQQLPSSFFAFSCSSSYTSHLFRPSNLFSIFSNFSWKLNSSGYSSVSPSLG</sequence>
<dbReference type="InParanoid" id="Q8ABT9"/>
<accession>Q8ABT9</accession>
<name>Q8ABT9_BACTN</name>
<evidence type="ECO:0000313" key="1">
    <source>
        <dbReference type="EMBL" id="AAO75128.1"/>
    </source>
</evidence>
<keyword evidence="2" id="KW-1185">Reference proteome</keyword>
<reference evidence="1 2" key="1">
    <citation type="journal article" date="2003" name="Science">
        <title>A genomic view of the human-Bacteroides thetaiotaomicron symbiosis.</title>
        <authorList>
            <person name="Xu J."/>
            <person name="Bjursell M.K."/>
            <person name="Himrod J."/>
            <person name="Deng S."/>
            <person name="Carmichael L.K."/>
            <person name="Chiang H.C."/>
            <person name="Hooper L.V."/>
            <person name="Gordon J.I."/>
        </authorList>
    </citation>
    <scope>NUCLEOTIDE SEQUENCE [LARGE SCALE GENOMIC DNA]</scope>
    <source>
        <strain evidence="2">ATCC 29148 / DSM 2079 / JCM 5827 / CCUG 10774 / NCTC 10582 / VPI-5482 / E50</strain>
    </source>
</reference>
<dbReference type="HOGENOM" id="CLU_1243304_0_0_10"/>
<proteinExistence type="predicted"/>
<dbReference type="EnsemblBacteria" id="AAO75128">
    <property type="protein sequence ID" value="AAO75128"/>
    <property type="gene ID" value="BT_0021"/>
</dbReference>
<dbReference type="AlphaFoldDB" id="Q8ABT9"/>
<dbReference type="Proteomes" id="UP000001414">
    <property type="component" value="Chromosome"/>
</dbReference>
<dbReference type="PATRIC" id="fig|226186.12.peg.20"/>
<organism evidence="1 2">
    <name type="scientific">Bacteroides thetaiotaomicron (strain ATCC 29148 / DSM 2079 / JCM 5827 / CCUG 10774 / NCTC 10582 / VPI-5482 / E50)</name>
    <dbReference type="NCBI Taxonomy" id="226186"/>
    <lineage>
        <taxon>Bacteria</taxon>
        <taxon>Pseudomonadati</taxon>
        <taxon>Bacteroidota</taxon>
        <taxon>Bacteroidia</taxon>
        <taxon>Bacteroidales</taxon>
        <taxon>Bacteroidaceae</taxon>
        <taxon>Bacteroides</taxon>
    </lineage>
</organism>